<sequence>MTESWAIILDFSLLSLLMVIAAILKARIPFLRRLIIPTSMVAGFLGLIMGSELLGWILFDADLLGNLVYHLMGIGFIALSLKERDVHTSPGIINSGMLIVSTYLIQGLVGFGLLLLLGATLFLNIFPGVGLLLPLGFGQGPGQAYSIGTQWEKLGLEGGGNLGLTIAGVGFIWATVVGIILMNFLVKNKRYQQLTANIKENQPLLEKMEPDEIPLSDAIDKLTYQIALIGTIYLVTYITLYGLETVLTPLGTYGATLAQLLIGFHFLIGSMYAMVFRLLLNKWRDAGFKLEHSPNNYLLQRISGFSFDYMIAASISAISIYALGEYLIPILTLTTAGGIVTIAFLLWIVPRVFPDDQMTNILGFYGMLTGTISTGLALVKAVDPKFQSNTTENLVMGSASAILFGFVLLLILNIPVVGYIQNQPVMYIYTFLILLVYFLLLLFLLLYRTRKSTD</sequence>
<evidence type="ECO:0000313" key="3">
    <source>
        <dbReference type="Proteomes" id="UP000198553"/>
    </source>
</evidence>
<evidence type="ECO:0000256" key="1">
    <source>
        <dbReference type="SAM" id="Phobius"/>
    </source>
</evidence>
<keyword evidence="1" id="KW-1133">Transmembrane helix</keyword>
<keyword evidence="3" id="KW-1185">Reference proteome</keyword>
<dbReference type="PANTHER" id="PTHR36178:SF1">
    <property type="entry name" value="SODIUM_GLUTAMATE SYMPORTER"/>
    <property type="match status" value="1"/>
</dbReference>
<dbReference type="PANTHER" id="PTHR36178">
    <property type="entry name" value="SLR0625 PROTEIN"/>
    <property type="match status" value="1"/>
</dbReference>
<keyword evidence="1" id="KW-0472">Membrane</keyword>
<keyword evidence="1" id="KW-0812">Transmembrane</keyword>
<dbReference type="GO" id="GO:0015501">
    <property type="term" value="F:glutamate:sodium symporter activity"/>
    <property type="evidence" value="ECO:0007669"/>
    <property type="project" value="InterPro"/>
</dbReference>
<dbReference type="STRING" id="930146.SAMN05192533_11362"/>
<dbReference type="InterPro" id="IPR004445">
    <property type="entry name" value="GltS"/>
</dbReference>
<accession>A0A1H8GJU1</accession>
<dbReference type="AlphaFoldDB" id="A0A1H8GJU1"/>
<dbReference type="GO" id="GO:0016020">
    <property type="term" value="C:membrane"/>
    <property type="evidence" value="ECO:0007669"/>
    <property type="project" value="InterPro"/>
</dbReference>
<name>A0A1H8GJU1_9BACI</name>
<feature type="transmembrane region" description="Helical" evidence="1">
    <location>
        <begin position="426"/>
        <end position="447"/>
    </location>
</feature>
<dbReference type="RefSeq" id="WP_090748466.1">
    <property type="nucleotide sequence ID" value="NZ_FOBW01000013.1"/>
</dbReference>
<organism evidence="2 3">
    <name type="scientific">Mesobacillus persicus</name>
    <dbReference type="NCBI Taxonomy" id="930146"/>
    <lineage>
        <taxon>Bacteria</taxon>
        <taxon>Bacillati</taxon>
        <taxon>Bacillota</taxon>
        <taxon>Bacilli</taxon>
        <taxon>Bacillales</taxon>
        <taxon>Bacillaceae</taxon>
        <taxon>Mesobacillus</taxon>
    </lineage>
</organism>
<dbReference type="EMBL" id="FOBW01000013">
    <property type="protein sequence ID" value="SEN44079.1"/>
    <property type="molecule type" value="Genomic_DNA"/>
</dbReference>
<feature type="transmembrane region" description="Helical" evidence="1">
    <location>
        <begin position="63"/>
        <end position="81"/>
    </location>
</feature>
<protein>
    <submittedName>
        <fullName evidence="2">Glutamate:Na+ symporter, ESS family</fullName>
    </submittedName>
</protein>
<feature type="transmembrane region" description="Helical" evidence="1">
    <location>
        <begin position="361"/>
        <end position="382"/>
    </location>
</feature>
<reference evidence="3" key="1">
    <citation type="submission" date="2016-10" db="EMBL/GenBank/DDBJ databases">
        <authorList>
            <person name="Varghese N."/>
            <person name="Submissions S."/>
        </authorList>
    </citation>
    <scope>NUCLEOTIDE SEQUENCE [LARGE SCALE GENOMIC DNA]</scope>
    <source>
        <strain evidence="3">B48,IBRC-M 10115,DSM 25386,CECT 8001</strain>
    </source>
</reference>
<feature type="transmembrane region" description="Helical" evidence="1">
    <location>
        <begin position="222"/>
        <end position="240"/>
    </location>
</feature>
<proteinExistence type="predicted"/>
<feature type="transmembrane region" description="Helical" evidence="1">
    <location>
        <begin position="260"/>
        <end position="280"/>
    </location>
</feature>
<dbReference type="GO" id="GO:0015813">
    <property type="term" value="P:L-glutamate transmembrane transport"/>
    <property type="evidence" value="ECO:0007669"/>
    <property type="project" value="InterPro"/>
</dbReference>
<feature type="transmembrane region" description="Helical" evidence="1">
    <location>
        <begin position="394"/>
        <end position="420"/>
    </location>
</feature>
<feature type="transmembrane region" description="Helical" evidence="1">
    <location>
        <begin position="6"/>
        <end position="24"/>
    </location>
</feature>
<feature type="transmembrane region" description="Helical" evidence="1">
    <location>
        <begin position="36"/>
        <end position="57"/>
    </location>
</feature>
<gene>
    <name evidence="2" type="ORF">SAMN05192533_11362</name>
</gene>
<dbReference type="Proteomes" id="UP000198553">
    <property type="component" value="Unassembled WGS sequence"/>
</dbReference>
<dbReference type="OrthoDB" id="9801557at2"/>
<feature type="transmembrane region" description="Helical" evidence="1">
    <location>
        <begin position="162"/>
        <end position="186"/>
    </location>
</feature>
<evidence type="ECO:0000313" key="2">
    <source>
        <dbReference type="EMBL" id="SEN44079.1"/>
    </source>
</evidence>
<feature type="transmembrane region" description="Helical" evidence="1">
    <location>
        <begin position="102"/>
        <end position="126"/>
    </location>
</feature>
<feature type="transmembrane region" description="Helical" evidence="1">
    <location>
        <begin position="326"/>
        <end position="349"/>
    </location>
</feature>